<organism evidence="3 4">
    <name type="scientific">Kordiimonas pumila</name>
    <dbReference type="NCBI Taxonomy" id="2161677"/>
    <lineage>
        <taxon>Bacteria</taxon>
        <taxon>Pseudomonadati</taxon>
        <taxon>Pseudomonadota</taxon>
        <taxon>Alphaproteobacteria</taxon>
        <taxon>Kordiimonadales</taxon>
        <taxon>Kordiimonadaceae</taxon>
        <taxon>Kordiimonas</taxon>
    </lineage>
</organism>
<proteinExistence type="predicted"/>
<dbReference type="InterPro" id="IPR011650">
    <property type="entry name" value="Peptidase_M20_dimer"/>
</dbReference>
<comment type="caution">
    <text evidence="3">The sequence shown here is derived from an EMBL/GenBank/DDBJ whole genome shotgun (WGS) entry which is preliminary data.</text>
</comment>
<dbReference type="RefSeq" id="WP_194212130.1">
    <property type="nucleotide sequence ID" value="NZ_CP061205.1"/>
</dbReference>
<keyword evidence="1" id="KW-0378">Hydrolase</keyword>
<protein>
    <submittedName>
        <fullName evidence="3">Amidohydrolase</fullName>
    </submittedName>
</protein>
<dbReference type="InterPro" id="IPR036264">
    <property type="entry name" value="Bact_exopeptidase_dim_dom"/>
</dbReference>
<evidence type="ECO:0000313" key="4">
    <source>
        <dbReference type="Proteomes" id="UP001595444"/>
    </source>
</evidence>
<dbReference type="PANTHER" id="PTHR11014:SF63">
    <property type="entry name" value="METALLOPEPTIDASE, PUTATIVE (AFU_ORTHOLOGUE AFUA_6G09600)-RELATED"/>
    <property type="match status" value="1"/>
</dbReference>
<gene>
    <name evidence="3" type="ORF">ACFOKA_03900</name>
</gene>
<dbReference type="Gene3D" id="3.40.630.10">
    <property type="entry name" value="Zn peptidases"/>
    <property type="match status" value="1"/>
</dbReference>
<dbReference type="Proteomes" id="UP001595444">
    <property type="component" value="Unassembled WGS sequence"/>
</dbReference>
<dbReference type="InterPro" id="IPR002933">
    <property type="entry name" value="Peptidase_M20"/>
</dbReference>
<dbReference type="Pfam" id="PF07687">
    <property type="entry name" value="M20_dimer"/>
    <property type="match status" value="1"/>
</dbReference>
<keyword evidence="4" id="KW-1185">Reference proteome</keyword>
<evidence type="ECO:0000259" key="2">
    <source>
        <dbReference type="Pfam" id="PF07687"/>
    </source>
</evidence>
<evidence type="ECO:0000256" key="1">
    <source>
        <dbReference type="ARBA" id="ARBA00022801"/>
    </source>
</evidence>
<dbReference type="PANTHER" id="PTHR11014">
    <property type="entry name" value="PEPTIDASE M20 FAMILY MEMBER"/>
    <property type="match status" value="1"/>
</dbReference>
<sequence length="437" mass="46651">MKGLVIGLIGGLCLSGTVAAETSISKDIDADYDYLENLYKHLHQTPELSFKEDKTSVRMAEELRNAGYTVTEKVGGYGVVGVLKNGEGPTILVRTDMDALPVDEKTGVPYSSTVKTIDDVGKTVSVMHACGHDMHMTVFTGTARLLAAKKDKWKGTLVLIAQPAEERGSGARAMLSDSLYERFPRPDYALGLHVSAGLPAGVIGYTPGYAMANVDTVDITLFGIGGHGAAPHTTKDPVVLAAQVVTSLQTLVSRELNPTDPGVVTVGSIHGGTKHNIISGQVDLQLTVRSYSDKARETLLRGIERIAKGQAVSMGLPEDKMPIVKISKERTPAVYNTPEVTAGVIAMLEGELGEQHLLKIDPVMAGEDFSEYGRVEPAIPSVFMWLGAVAPDTYDKAQKSGAALPSLHSAYFAPMPKPTIKTGVETLTDSALYLFNK</sequence>
<reference evidence="4" key="1">
    <citation type="journal article" date="2019" name="Int. J. Syst. Evol. Microbiol.">
        <title>The Global Catalogue of Microorganisms (GCM) 10K type strain sequencing project: providing services to taxonomists for standard genome sequencing and annotation.</title>
        <authorList>
            <consortium name="The Broad Institute Genomics Platform"/>
            <consortium name="The Broad Institute Genome Sequencing Center for Infectious Disease"/>
            <person name="Wu L."/>
            <person name="Ma J."/>
        </authorList>
    </citation>
    <scope>NUCLEOTIDE SEQUENCE [LARGE SCALE GENOMIC DNA]</scope>
    <source>
        <strain evidence="4">KCTC 62164</strain>
    </source>
</reference>
<accession>A0ABV7D295</accession>
<feature type="domain" description="Peptidase M20 dimerisation" evidence="2">
    <location>
        <begin position="214"/>
        <end position="310"/>
    </location>
</feature>
<dbReference type="SUPFAM" id="SSF53187">
    <property type="entry name" value="Zn-dependent exopeptidases"/>
    <property type="match status" value="1"/>
</dbReference>
<dbReference type="Pfam" id="PF01546">
    <property type="entry name" value="Peptidase_M20"/>
    <property type="match status" value="1"/>
</dbReference>
<dbReference type="Gene3D" id="3.30.70.360">
    <property type="match status" value="1"/>
</dbReference>
<name>A0ABV7D295_9PROT</name>
<dbReference type="EMBL" id="JBHRSL010000002">
    <property type="protein sequence ID" value="MFC3051044.1"/>
    <property type="molecule type" value="Genomic_DNA"/>
</dbReference>
<dbReference type="SUPFAM" id="SSF55031">
    <property type="entry name" value="Bacterial exopeptidase dimerisation domain"/>
    <property type="match status" value="1"/>
</dbReference>
<dbReference type="InterPro" id="IPR017439">
    <property type="entry name" value="Amidohydrolase"/>
</dbReference>
<dbReference type="NCBIfam" id="TIGR01891">
    <property type="entry name" value="amidohydrolases"/>
    <property type="match status" value="1"/>
</dbReference>
<dbReference type="PIRSF" id="PIRSF005962">
    <property type="entry name" value="Pept_M20D_amidohydro"/>
    <property type="match status" value="1"/>
</dbReference>
<evidence type="ECO:0000313" key="3">
    <source>
        <dbReference type="EMBL" id="MFC3051044.1"/>
    </source>
</evidence>